<keyword evidence="1" id="KW-0808">Transferase</keyword>
<dbReference type="PANTHER" id="PTHR32309">
    <property type="entry name" value="TYROSINE-PROTEIN KINASE"/>
    <property type="match status" value="1"/>
</dbReference>
<comment type="caution">
    <text evidence="7">The sequence shown here is derived from an EMBL/GenBank/DDBJ whole genome shotgun (WGS) entry which is preliminary data.</text>
</comment>
<keyword evidence="5" id="KW-0829">Tyrosine-protein kinase</keyword>
<evidence type="ECO:0000256" key="2">
    <source>
        <dbReference type="ARBA" id="ARBA00022741"/>
    </source>
</evidence>
<dbReference type="PANTHER" id="PTHR32309:SF31">
    <property type="entry name" value="CAPSULAR EXOPOLYSACCHARIDE FAMILY"/>
    <property type="match status" value="1"/>
</dbReference>
<keyword evidence="2" id="KW-0547">Nucleotide-binding</keyword>
<gene>
    <name evidence="7" type="ORF">ACFSGX_07490</name>
</gene>
<evidence type="ECO:0000256" key="5">
    <source>
        <dbReference type="ARBA" id="ARBA00023137"/>
    </source>
</evidence>
<dbReference type="InterPro" id="IPR027417">
    <property type="entry name" value="P-loop_NTPase"/>
</dbReference>
<keyword evidence="3" id="KW-0418">Kinase</keyword>
<dbReference type="Proteomes" id="UP001597400">
    <property type="component" value="Unassembled WGS sequence"/>
</dbReference>
<keyword evidence="4" id="KW-0067">ATP-binding</keyword>
<dbReference type="InterPro" id="IPR005702">
    <property type="entry name" value="Wzc-like_C"/>
</dbReference>
<organism evidence="7 8">
    <name type="scientific">Sphingomonas arantia</name>
    <dbReference type="NCBI Taxonomy" id="1460676"/>
    <lineage>
        <taxon>Bacteria</taxon>
        <taxon>Pseudomonadati</taxon>
        <taxon>Pseudomonadota</taxon>
        <taxon>Alphaproteobacteria</taxon>
        <taxon>Sphingomonadales</taxon>
        <taxon>Sphingomonadaceae</taxon>
        <taxon>Sphingomonas</taxon>
    </lineage>
</organism>
<protein>
    <submittedName>
        <fullName evidence="7">AAA family ATPase</fullName>
    </submittedName>
</protein>
<name>A0ABW4TY11_9SPHN</name>
<evidence type="ECO:0000313" key="7">
    <source>
        <dbReference type="EMBL" id="MFD1950607.1"/>
    </source>
</evidence>
<dbReference type="InterPro" id="IPR025669">
    <property type="entry name" value="AAA_dom"/>
</dbReference>
<sequence>MRNAPMTEPRRSLFERAADVYDFNAAARARLPGPGSDPRPPLELGRRYTDAARPATPNRRGSVARDALTAAGFVMPDAGVTAIAEEFRLVKRQLLQAATAADATPRDRMLLVASALPAEGKTFCAVNLALSIAAEKDFEVLLVDADVAKPTIPALLGLEDGPGLMDAIADPRLDVEGCIIRTDIGNLSVLPAGSIRNDATELLASDRTRAVLDRIATQRTNRIVLFDSPPALAASPASELAHHVGRVVMVVRADQTGETELREAVALLSGCDDIRLLLNAAALASGGRRFGSYYGQVG</sequence>
<accession>A0ABW4TY11</accession>
<feature type="domain" description="AAA" evidence="6">
    <location>
        <begin position="120"/>
        <end position="235"/>
    </location>
</feature>
<proteinExistence type="predicted"/>
<evidence type="ECO:0000313" key="8">
    <source>
        <dbReference type="Proteomes" id="UP001597400"/>
    </source>
</evidence>
<evidence type="ECO:0000259" key="6">
    <source>
        <dbReference type="Pfam" id="PF13614"/>
    </source>
</evidence>
<reference evidence="8" key="1">
    <citation type="journal article" date="2019" name="Int. J. Syst. Evol. Microbiol.">
        <title>The Global Catalogue of Microorganisms (GCM) 10K type strain sequencing project: providing services to taxonomists for standard genome sequencing and annotation.</title>
        <authorList>
            <consortium name="The Broad Institute Genomics Platform"/>
            <consortium name="The Broad Institute Genome Sequencing Center for Infectious Disease"/>
            <person name="Wu L."/>
            <person name="Ma J."/>
        </authorList>
    </citation>
    <scope>NUCLEOTIDE SEQUENCE [LARGE SCALE GENOMIC DNA]</scope>
    <source>
        <strain evidence="8">CGMCC 1.12702</strain>
    </source>
</reference>
<dbReference type="Pfam" id="PF13614">
    <property type="entry name" value="AAA_31"/>
    <property type="match status" value="1"/>
</dbReference>
<evidence type="ECO:0000256" key="3">
    <source>
        <dbReference type="ARBA" id="ARBA00022777"/>
    </source>
</evidence>
<dbReference type="RefSeq" id="WP_380928777.1">
    <property type="nucleotide sequence ID" value="NZ_JBHUGS010000002.1"/>
</dbReference>
<evidence type="ECO:0000256" key="1">
    <source>
        <dbReference type="ARBA" id="ARBA00022679"/>
    </source>
</evidence>
<dbReference type="CDD" id="cd05387">
    <property type="entry name" value="BY-kinase"/>
    <property type="match status" value="1"/>
</dbReference>
<keyword evidence="8" id="KW-1185">Reference proteome</keyword>
<dbReference type="Gene3D" id="3.40.50.300">
    <property type="entry name" value="P-loop containing nucleotide triphosphate hydrolases"/>
    <property type="match status" value="1"/>
</dbReference>
<evidence type="ECO:0000256" key="4">
    <source>
        <dbReference type="ARBA" id="ARBA00022840"/>
    </source>
</evidence>
<dbReference type="SUPFAM" id="SSF52540">
    <property type="entry name" value="P-loop containing nucleoside triphosphate hydrolases"/>
    <property type="match status" value="1"/>
</dbReference>
<dbReference type="EMBL" id="JBHUGS010000002">
    <property type="protein sequence ID" value="MFD1950607.1"/>
    <property type="molecule type" value="Genomic_DNA"/>
</dbReference>
<dbReference type="InterPro" id="IPR050445">
    <property type="entry name" value="Bact_polysacc_biosynth/exp"/>
</dbReference>